<dbReference type="Proteomes" id="UP000710432">
    <property type="component" value="Unassembled WGS sequence"/>
</dbReference>
<evidence type="ECO:0000256" key="1">
    <source>
        <dbReference type="ARBA" id="ARBA00022980"/>
    </source>
</evidence>
<protein>
    <submittedName>
        <fullName evidence="3">40S ribosomal protein SA</fullName>
    </submittedName>
</protein>
<dbReference type="InterPro" id="IPR018130">
    <property type="entry name" value="Ribosomal_uS2_CS"/>
</dbReference>
<keyword evidence="2" id="KW-0687">Ribonucleoprotein</keyword>
<organism evidence="3 4">
    <name type="scientific">Microtus ochrogaster</name>
    <name type="common">Prairie vole</name>
    <dbReference type="NCBI Taxonomy" id="79684"/>
    <lineage>
        <taxon>Eukaryota</taxon>
        <taxon>Metazoa</taxon>
        <taxon>Chordata</taxon>
        <taxon>Craniata</taxon>
        <taxon>Vertebrata</taxon>
        <taxon>Euteleostomi</taxon>
        <taxon>Mammalia</taxon>
        <taxon>Eutheria</taxon>
        <taxon>Euarchontoglires</taxon>
        <taxon>Glires</taxon>
        <taxon>Rodentia</taxon>
        <taxon>Myomorpha</taxon>
        <taxon>Muroidea</taxon>
        <taxon>Cricetidae</taxon>
        <taxon>Arvicolinae</taxon>
        <taxon>Microtus</taxon>
    </lineage>
</organism>
<dbReference type="InterPro" id="IPR005707">
    <property type="entry name" value="Ribosomal_uS2_euk/arc"/>
</dbReference>
<reference evidence="3" key="1">
    <citation type="submission" date="2020-03" db="EMBL/GenBank/DDBJ databases">
        <title>Studies in the Genomics of Life Span.</title>
        <authorList>
            <person name="Glass D."/>
        </authorList>
    </citation>
    <scope>NUCLEOTIDE SEQUENCE</scope>
    <source>
        <strain evidence="3">LTLLF</strain>
        <tissue evidence="3">Muscle</tissue>
    </source>
</reference>
<dbReference type="GO" id="GO:0015935">
    <property type="term" value="C:small ribosomal subunit"/>
    <property type="evidence" value="ECO:0007669"/>
    <property type="project" value="InterPro"/>
</dbReference>
<name>A0A8J6GDK0_MICOH</name>
<dbReference type="Gene3D" id="3.40.50.10490">
    <property type="entry name" value="Glucose-6-phosphate isomerase like protein, domain 1"/>
    <property type="match status" value="1"/>
</dbReference>
<comment type="caution">
    <text evidence="3">The sequence shown here is derived from an EMBL/GenBank/DDBJ whole genome shotgun (WGS) entry which is preliminary data.</text>
</comment>
<dbReference type="GO" id="GO:0003735">
    <property type="term" value="F:structural constituent of ribosome"/>
    <property type="evidence" value="ECO:0007669"/>
    <property type="project" value="InterPro"/>
</dbReference>
<gene>
    <name evidence="3" type="ORF">LTLLF_163120</name>
</gene>
<sequence>MSGALNVLKFLEAATHLGGPTLTFRWSSTSQKEKCGACIRNLKRTWEKLSLAAQAIAAIENAADVSIISSGNTSQPASSAEVCCGH</sequence>
<proteinExistence type="predicted"/>
<dbReference type="PANTHER" id="PTHR11489">
    <property type="entry name" value="40S RIBOSOMAL PROTEIN SA"/>
    <property type="match status" value="1"/>
</dbReference>
<evidence type="ECO:0000313" key="3">
    <source>
        <dbReference type="EMBL" id="KAH0508609.1"/>
    </source>
</evidence>
<dbReference type="SUPFAM" id="SSF52313">
    <property type="entry name" value="Ribosomal protein S2"/>
    <property type="match status" value="1"/>
</dbReference>
<evidence type="ECO:0000256" key="2">
    <source>
        <dbReference type="ARBA" id="ARBA00023274"/>
    </source>
</evidence>
<dbReference type="EMBL" id="JAATJU010023173">
    <property type="protein sequence ID" value="KAH0508609.1"/>
    <property type="molecule type" value="Genomic_DNA"/>
</dbReference>
<dbReference type="PROSITE" id="PS00962">
    <property type="entry name" value="RIBOSOMAL_S2_1"/>
    <property type="match status" value="1"/>
</dbReference>
<evidence type="ECO:0000313" key="4">
    <source>
        <dbReference type="Proteomes" id="UP000710432"/>
    </source>
</evidence>
<dbReference type="InterPro" id="IPR023591">
    <property type="entry name" value="Ribosomal_uS2_flav_dom_sf"/>
</dbReference>
<dbReference type="AlphaFoldDB" id="A0A8J6GDK0"/>
<dbReference type="GO" id="GO:0006412">
    <property type="term" value="P:translation"/>
    <property type="evidence" value="ECO:0007669"/>
    <property type="project" value="InterPro"/>
</dbReference>
<keyword evidence="1 3" id="KW-0689">Ribosomal protein</keyword>
<accession>A0A8J6GDK0</accession>